<dbReference type="OrthoDB" id="415023at2759"/>
<evidence type="ECO:0000256" key="2">
    <source>
        <dbReference type="SAM" id="Phobius"/>
    </source>
</evidence>
<dbReference type="PANTHER" id="PTHR12419">
    <property type="entry name" value="OTU DOMAIN CONTAINING PROTEIN"/>
    <property type="match status" value="1"/>
</dbReference>
<evidence type="ECO:0000313" key="3">
    <source>
        <dbReference type="EMBL" id="GFQ07777.1"/>
    </source>
</evidence>
<evidence type="ECO:0000313" key="4">
    <source>
        <dbReference type="Proteomes" id="UP000653305"/>
    </source>
</evidence>
<dbReference type="Proteomes" id="UP000653305">
    <property type="component" value="Unassembled WGS sequence"/>
</dbReference>
<dbReference type="AlphaFoldDB" id="A0A830D7S5"/>
<protein>
    <submittedName>
        <fullName evidence="3">Uncharacterized protein</fullName>
    </submittedName>
</protein>
<dbReference type="SUPFAM" id="SSF54001">
    <property type="entry name" value="Cysteine proteinases"/>
    <property type="match status" value="1"/>
</dbReference>
<dbReference type="InterPro" id="IPR050704">
    <property type="entry name" value="Peptidase_C85-like"/>
</dbReference>
<dbReference type="InterPro" id="IPR038765">
    <property type="entry name" value="Papain-like_cys_pep_sf"/>
</dbReference>
<dbReference type="EMBL" id="BMAC01001784">
    <property type="protein sequence ID" value="GFQ07777.1"/>
    <property type="molecule type" value="Genomic_DNA"/>
</dbReference>
<gene>
    <name evidence="3" type="ORF">PHJA_002921700</name>
</gene>
<dbReference type="GO" id="GO:0016579">
    <property type="term" value="P:protein deubiquitination"/>
    <property type="evidence" value="ECO:0007669"/>
    <property type="project" value="TreeGrafter"/>
</dbReference>
<dbReference type="PANTHER" id="PTHR12419:SF85">
    <property type="entry name" value="OVARIAN TUMOR DOMAIN-CONTAINING DEUBIQUITINATING ENZYME 11"/>
    <property type="match status" value="1"/>
</dbReference>
<feature type="transmembrane region" description="Helical" evidence="2">
    <location>
        <begin position="76"/>
        <end position="97"/>
    </location>
</feature>
<proteinExistence type="inferred from homology"/>
<keyword evidence="2" id="KW-0812">Transmembrane</keyword>
<sequence>MKKLGEWGDHVTLQAAADKFEVKIYLVTSFRDTGYIEILTKDKSPSRELWLSFWSEVTIIPCTELEVIKFVQLLNFVFWPSVFASFDFGYKLIYLFVICQRFQ</sequence>
<keyword evidence="4" id="KW-1185">Reference proteome</keyword>
<organism evidence="3 4">
    <name type="scientific">Phtheirospermum japonicum</name>
    <dbReference type="NCBI Taxonomy" id="374723"/>
    <lineage>
        <taxon>Eukaryota</taxon>
        <taxon>Viridiplantae</taxon>
        <taxon>Streptophyta</taxon>
        <taxon>Embryophyta</taxon>
        <taxon>Tracheophyta</taxon>
        <taxon>Spermatophyta</taxon>
        <taxon>Magnoliopsida</taxon>
        <taxon>eudicotyledons</taxon>
        <taxon>Gunneridae</taxon>
        <taxon>Pentapetalae</taxon>
        <taxon>asterids</taxon>
        <taxon>lamiids</taxon>
        <taxon>Lamiales</taxon>
        <taxon>Orobanchaceae</taxon>
        <taxon>Orobanchaceae incertae sedis</taxon>
        <taxon>Phtheirospermum</taxon>
    </lineage>
</organism>
<comment type="caution">
    <text evidence="3">The sequence shown here is derived from an EMBL/GenBank/DDBJ whole genome shotgun (WGS) entry which is preliminary data.</text>
</comment>
<keyword evidence="2" id="KW-0472">Membrane</keyword>
<dbReference type="Gene3D" id="3.90.70.80">
    <property type="match status" value="1"/>
</dbReference>
<reference evidence="3" key="1">
    <citation type="submission" date="2020-07" db="EMBL/GenBank/DDBJ databases">
        <title>Ethylene signaling mediates host invasion by parasitic plants.</title>
        <authorList>
            <person name="Yoshida S."/>
        </authorList>
    </citation>
    <scope>NUCLEOTIDE SEQUENCE</scope>
    <source>
        <strain evidence="3">Okayama</strain>
    </source>
</reference>
<evidence type="ECO:0000256" key="1">
    <source>
        <dbReference type="ARBA" id="ARBA00010407"/>
    </source>
</evidence>
<dbReference type="GO" id="GO:0004843">
    <property type="term" value="F:cysteine-type deubiquitinase activity"/>
    <property type="evidence" value="ECO:0007669"/>
    <property type="project" value="TreeGrafter"/>
</dbReference>
<accession>A0A830D7S5</accession>
<name>A0A830D7S5_9LAMI</name>
<comment type="similarity">
    <text evidence="1">Belongs to the peptidase C85 family.</text>
</comment>
<keyword evidence="2" id="KW-1133">Transmembrane helix</keyword>